<feature type="region of interest" description="Disordered" evidence="9">
    <location>
        <begin position="476"/>
        <end position="524"/>
    </location>
</feature>
<evidence type="ECO:0000256" key="6">
    <source>
        <dbReference type="ARBA" id="ARBA00023157"/>
    </source>
</evidence>
<evidence type="ECO:0000256" key="2">
    <source>
        <dbReference type="ARBA" id="ARBA00022630"/>
    </source>
</evidence>
<dbReference type="GO" id="GO:0005615">
    <property type="term" value="C:extracellular space"/>
    <property type="evidence" value="ECO:0000318"/>
    <property type="project" value="GO_Central"/>
</dbReference>
<organism evidence="14 15">
    <name type="scientific">Helobdella robusta</name>
    <name type="common">Californian leech</name>
    <dbReference type="NCBI Taxonomy" id="6412"/>
    <lineage>
        <taxon>Eukaryota</taxon>
        <taxon>Metazoa</taxon>
        <taxon>Spiralia</taxon>
        <taxon>Lophotrochozoa</taxon>
        <taxon>Annelida</taxon>
        <taxon>Clitellata</taxon>
        <taxon>Hirudinea</taxon>
        <taxon>Rhynchobdellida</taxon>
        <taxon>Glossiphoniidae</taxon>
        <taxon>Helobdella</taxon>
    </lineage>
</organism>
<keyword evidence="8" id="KW-0812">Transmembrane</keyword>
<dbReference type="InterPro" id="IPR039798">
    <property type="entry name" value="Sulfhydryl_oxidase"/>
</dbReference>
<evidence type="ECO:0000256" key="3">
    <source>
        <dbReference type="ARBA" id="ARBA00022729"/>
    </source>
</evidence>
<evidence type="ECO:0000256" key="9">
    <source>
        <dbReference type="SAM" id="MobiDB-lite"/>
    </source>
</evidence>
<gene>
    <name evidence="14" type="primary">20212457</name>
    <name evidence="13" type="ORF">HELRODRAFT_192949</name>
</gene>
<dbReference type="KEGG" id="hro:HELRODRAFT_192949"/>
<dbReference type="Gene3D" id="3.40.30.10">
    <property type="entry name" value="Glutaredoxin"/>
    <property type="match status" value="1"/>
</dbReference>
<dbReference type="OrthoDB" id="59470at2759"/>
<reference evidence="13 15" key="2">
    <citation type="journal article" date="2013" name="Nature">
        <title>Insights into bilaterian evolution from three spiralian genomes.</title>
        <authorList>
            <person name="Simakov O."/>
            <person name="Marletaz F."/>
            <person name="Cho S.J."/>
            <person name="Edsinger-Gonzales E."/>
            <person name="Havlak P."/>
            <person name="Hellsten U."/>
            <person name="Kuo D.H."/>
            <person name="Larsson T."/>
            <person name="Lv J."/>
            <person name="Arendt D."/>
            <person name="Savage R."/>
            <person name="Osoegawa K."/>
            <person name="de Jong P."/>
            <person name="Grimwood J."/>
            <person name="Chapman J.A."/>
            <person name="Shapiro H."/>
            <person name="Aerts A."/>
            <person name="Otillar R.P."/>
            <person name="Terry A.Y."/>
            <person name="Boore J.L."/>
            <person name="Grigoriev I.V."/>
            <person name="Lindberg D.R."/>
            <person name="Seaver E.C."/>
            <person name="Weisblat D.A."/>
            <person name="Putnam N.H."/>
            <person name="Rokhsar D.S."/>
        </authorList>
    </citation>
    <scope>NUCLEOTIDE SEQUENCE</scope>
</reference>
<feature type="signal peptide" evidence="10">
    <location>
        <begin position="1"/>
        <end position="26"/>
    </location>
</feature>
<evidence type="ECO:0000256" key="8">
    <source>
        <dbReference type="RuleBase" id="RU371123"/>
    </source>
</evidence>
<dbReference type="AlphaFoldDB" id="T1FUG1"/>
<name>T1FUG1_HELRO</name>
<feature type="compositionally biased region" description="Low complexity" evidence="9">
    <location>
        <begin position="297"/>
        <end position="313"/>
    </location>
</feature>
<dbReference type="EMBL" id="KB097144">
    <property type="protein sequence ID" value="ESN98479.1"/>
    <property type="molecule type" value="Genomic_DNA"/>
</dbReference>
<keyword evidence="15" id="KW-1185">Reference proteome</keyword>
<dbReference type="InterPro" id="IPR036774">
    <property type="entry name" value="ERV/ALR_sulphydryl_oxid_sf"/>
</dbReference>
<dbReference type="STRING" id="6412.T1FUG1"/>
<dbReference type="InterPro" id="IPR036249">
    <property type="entry name" value="Thioredoxin-like_sf"/>
</dbReference>
<dbReference type="RefSeq" id="XP_009023433.1">
    <property type="nucleotide sequence ID" value="XM_009025185.1"/>
</dbReference>
<dbReference type="InParanoid" id="T1FUG1"/>
<keyword evidence="4 8" id="KW-0274">FAD</keyword>
<accession>T1FUG1</accession>
<dbReference type="Gene3D" id="1.20.120.310">
    <property type="entry name" value="ERV/ALR sulfhydryl oxidase domain"/>
    <property type="match status" value="1"/>
</dbReference>
<dbReference type="HOGENOM" id="CLU_360682_0_0_1"/>
<sequence>MFAKFIYFNLKLLICISMLTFISVKSEGLYNETIDDVIILTDKNFDQEVIRSPNAWLVEFYNSWCGHCIRFAPQWKQLATECKGWSEVLKIGAIDCANSQNQQICMHYKLEGYPTMIVSTTQPNIPTVFKFLGANSLIRPNQTNMESWESVERMKSAMIDYLPEKSSRSVRVIDERGPVPRECEKIILDRFEERKRLKIRRMVISNRRNVNNNDDVIDIISYLKLYEQDLLSSLTYSLNTELPLRTPFNKSTSLFLIGYLDDLIRVNEGVVGGLQRLKFWLQGRITSSSPPPPPPNNNNNNNNNKNNNNNNNYINNNNNNVIIAPIKGIEWLTAVEKAFQTTNLPKDPTWSQCTGSSFNVRGYPCSLWLTFHAVITNVAHNHNDSFQCLQVLQRVRGYVQHFFGCSECVSNFLKGATKIEKVVTNCRQSVLFLWRSHNKANFRLRGDNTEDPRHPKTIFPNVKQCSECFDLTSLTKNSNNNNNNNNNNDNNNRNRNNNNSNNNNNNSNTALISSSSSSSSPSISGITDGWNEYVVLNFLESIYLKSNVVRYIPVSGGQGRNDDVLEDAGNGGDGVRGVAVINGASTVSNNNLSVERRPIGHRRRRDKQNNSNDNNKNDVIVNSSNNKNDVIVTNNNIIGTIDNKGVMIDNLMDVTNSNDKINKGNYNGNNRMINDQGTGNFGINIGTNDNIRESPLNNDLNLLAKDRNNRPNISLHSYISVLNIFTSYDVGLCLAFYLCCALLLIILYLHMMRKFRLCSGFKIGFYKKNNATRLHV</sequence>
<dbReference type="SUPFAM" id="SSF52833">
    <property type="entry name" value="Thioredoxin-like"/>
    <property type="match status" value="1"/>
</dbReference>
<dbReference type="Pfam" id="PF00085">
    <property type="entry name" value="Thioredoxin"/>
    <property type="match status" value="1"/>
</dbReference>
<dbReference type="GO" id="GO:0006457">
    <property type="term" value="P:protein folding"/>
    <property type="evidence" value="ECO:0000318"/>
    <property type="project" value="GO_Central"/>
</dbReference>
<dbReference type="Proteomes" id="UP000015101">
    <property type="component" value="Unassembled WGS sequence"/>
</dbReference>
<dbReference type="SUPFAM" id="SSF69000">
    <property type="entry name" value="FAD-dependent thiol oxidase"/>
    <property type="match status" value="1"/>
</dbReference>
<dbReference type="EnsemblMetazoa" id="HelroT192949">
    <property type="protein sequence ID" value="HelroP192949"/>
    <property type="gene ID" value="HelroG192949"/>
</dbReference>
<feature type="transmembrane region" description="Helical" evidence="8">
    <location>
        <begin position="728"/>
        <end position="749"/>
    </location>
</feature>
<keyword evidence="8" id="KW-0472">Membrane</keyword>
<comment type="cofactor">
    <cofactor evidence="1 8">
        <name>FAD</name>
        <dbReference type="ChEBI" id="CHEBI:57692"/>
    </cofactor>
</comment>
<feature type="compositionally biased region" description="Low complexity" evidence="9">
    <location>
        <begin position="609"/>
        <end position="622"/>
    </location>
</feature>
<evidence type="ECO:0000256" key="4">
    <source>
        <dbReference type="ARBA" id="ARBA00022827"/>
    </source>
</evidence>
<evidence type="ECO:0000259" key="11">
    <source>
        <dbReference type="PROSITE" id="PS51324"/>
    </source>
</evidence>
<dbReference type="PANTHER" id="PTHR22897">
    <property type="entry name" value="QUIESCIN Q6-RELATED SULFHYDRYL OXIDASE"/>
    <property type="match status" value="1"/>
</dbReference>
<dbReference type="eggNOG" id="KOG0191">
    <property type="taxonomic scope" value="Eukaryota"/>
</dbReference>
<proteinExistence type="predicted"/>
<keyword evidence="7" id="KW-0325">Glycoprotein</keyword>
<evidence type="ECO:0000256" key="1">
    <source>
        <dbReference type="ARBA" id="ARBA00001974"/>
    </source>
</evidence>
<evidence type="ECO:0000313" key="15">
    <source>
        <dbReference type="Proteomes" id="UP000015101"/>
    </source>
</evidence>
<evidence type="ECO:0000313" key="13">
    <source>
        <dbReference type="EMBL" id="ESN98479.1"/>
    </source>
</evidence>
<dbReference type="EC" id="1.8.3.2" evidence="8"/>
<comment type="catalytic activity">
    <reaction evidence="8">
        <text>2 R'C(R)SH + O2 = R'C(R)S-S(R)CR' + H2O2</text>
        <dbReference type="Rhea" id="RHEA:17357"/>
        <dbReference type="ChEBI" id="CHEBI:15379"/>
        <dbReference type="ChEBI" id="CHEBI:16240"/>
        <dbReference type="ChEBI" id="CHEBI:16520"/>
        <dbReference type="ChEBI" id="CHEBI:17412"/>
        <dbReference type="EC" id="1.8.3.2"/>
    </reaction>
</comment>
<dbReference type="GO" id="GO:0003756">
    <property type="term" value="F:protein disulfide isomerase activity"/>
    <property type="evidence" value="ECO:0000318"/>
    <property type="project" value="GO_Central"/>
</dbReference>
<dbReference type="Pfam" id="PF04777">
    <property type="entry name" value="Evr1_Alr"/>
    <property type="match status" value="1"/>
</dbReference>
<reference evidence="14" key="3">
    <citation type="submission" date="2015-06" db="UniProtKB">
        <authorList>
            <consortium name="EnsemblMetazoa"/>
        </authorList>
    </citation>
    <scope>IDENTIFICATION</scope>
</reference>
<dbReference type="GeneID" id="20212457"/>
<keyword evidence="8" id="KW-1133">Transmembrane helix</keyword>
<evidence type="ECO:0000256" key="7">
    <source>
        <dbReference type="ARBA" id="ARBA00023180"/>
    </source>
</evidence>
<feature type="compositionally biased region" description="Low complexity" evidence="9">
    <location>
        <begin position="477"/>
        <end position="524"/>
    </location>
</feature>
<evidence type="ECO:0000259" key="12">
    <source>
        <dbReference type="PROSITE" id="PS51352"/>
    </source>
</evidence>
<keyword evidence="6" id="KW-1015">Disulfide bond</keyword>
<reference evidence="15" key="1">
    <citation type="submission" date="2012-12" db="EMBL/GenBank/DDBJ databases">
        <authorList>
            <person name="Hellsten U."/>
            <person name="Grimwood J."/>
            <person name="Chapman J.A."/>
            <person name="Shapiro H."/>
            <person name="Aerts A."/>
            <person name="Otillar R.P."/>
            <person name="Terry A.Y."/>
            <person name="Boore J.L."/>
            <person name="Simakov O."/>
            <person name="Marletaz F."/>
            <person name="Cho S.-J."/>
            <person name="Edsinger-Gonzales E."/>
            <person name="Havlak P."/>
            <person name="Kuo D.-H."/>
            <person name="Larsson T."/>
            <person name="Lv J."/>
            <person name="Arendt D."/>
            <person name="Savage R."/>
            <person name="Osoegawa K."/>
            <person name="de Jong P."/>
            <person name="Lindberg D.R."/>
            <person name="Seaver E.C."/>
            <person name="Weisblat D.A."/>
            <person name="Putnam N.H."/>
            <person name="Grigoriev I.V."/>
            <person name="Rokhsar D.S."/>
        </authorList>
    </citation>
    <scope>NUCLEOTIDE SEQUENCE</scope>
</reference>
<dbReference type="GO" id="GO:0016971">
    <property type="term" value="F:flavin-dependent sulfhydryl oxidase activity"/>
    <property type="evidence" value="ECO:0000318"/>
    <property type="project" value="GO_Central"/>
</dbReference>
<dbReference type="FunCoup" id="T1FUG1">
    <property type="interactions" value="197"/>
</dbReference>
<dbReference type="GO" id="GO:0000139">
    <property type="term" value="C:Golgi membrane"/>
    <property type="evidence" value="ECO:0000318"/>
    <property type="project" value="GO_Central"/>
</dbReference>
<dbReference type="InterPro" id="IPR013766">
    <property type="entry name" value="Thioredoxin_domain"/>
</dbReference>
<protein>
    <recommendedName>
        <fullName evidence="8">Sulfhydryl oxidase</fullName>
        <ecNumber evidence="8">1.8.3.2</ecNumber>
    </recommendedName>
</protein>
<feature type="domain" description="Thioredoxin" evidence="12">
    <location>
        <begin position="20"/>
        <end position="164"/>
    </location>
</feature>
<dbReference type="eggNOG" id="KOG1731">
    <property type="taxonomic scope" value="Eukaryota"/>
</dbReference>
<dbReference type="InterPro" id="IPR017905">
    <property type="entry name" value="ERV/ALR_sulphydryl_oxidase"/>
</dbReference>
<dbReference type="EMBL" id="AMQM01005887">
    <property type="status" value="NOT_ANNOTATED_CDS"/>
    <property type="molecule type" value="Genomic_DNA"/>
</dbReference>
<feature type="chain" id="PRO_5010981020" description="Sulfhydryl oxidase" evidence="10">
    <location>
        <begin position="27"/>
        <end position="776"/>
    </location>
</feature>
<dbReference type="CTD" id="20212457"/>
<feature type="region of interest" description="Disordered" evidence="9">
    <location>
        <begin position="591"/>
        <end position="622"/>
    </location>
</feature>
<feature type="region of interest" description="Disordered" evidence="9">
    <location>
        <begin position="285"/>
        <end position="313"/>
    </location>
</feature>
<dbReference type="FunFam" id="3.40.30.10:FF:000073">
    <property type="entry name" value="Sulfhydryl oxidase"/>
    <property type="match status" value="1"/>
</dbReference>
<evidence type="ECO:0000313" key="14">
    <source>
        <dbReference type="EnsemblMetazoa" id="HelroP192949"/>
    </source>
</evidence>
<evidence type="ECO:0000256" key="10">
    <source>
        <dbReference type="SAM" id="SignalP"/>
    </source>
</evidence>
<keyword evidence="2 8" id="KW-0285">Flavoprotein</keyword>
<feature type="domain" description="ERV/ALR sulfhydryl oxidase" evidence="11">
    <location>
        <begin position="356"/>
        <end position="458"/>
    </location>
</feature>
<dbReference type="PANTHER" id="PTHR22897:SF8">
    <property type="entry name" value="SULFHYDRYL OXIDASE"/>
    <property type="match status" value="1"/>
</dbReference>
<evidence type="ECO:0000256" key="5">
    <source>
        <dbReference type="ARBA" id="ARBA00023002"/>
    </source>
</evidence>
<keyword evidence="5 8" id="KW-0560">Oxidoreductase</keyword>
<dbReference type="PROSITE" id="PS51324">
    <property type="entry name" value="ERV_ALR"/>
    <property type="match status" value="1"/>
</dbReference>
<dbReference type="PROSITE" id="PS51352">
    <property type="entry name" value="THIOREDOXIN_2"/>
    <property type="match status" value="1"/>
</dbReference>
<keyword evidence="3 10" id="KW-0732">Signal</keyword>